<protein>
    <submittedName>
        <fullName evidence="1">Uncharacterized protein</fullName>
    </submittedName>
</protein>
<sequence>MSLFQCLMYGGPVLNSPSGSRYHLPLYVIQSIACSTLRTSHGLNPGISLSSCFLSHTSNIIESRLHSKSTKDETDWSYGDILFGVIIEAAKSNAGPKWNMKEILDECKTFFFTGHEATSNLLTWTVFLLSVHSEWQEKLREEVLQNCGMEIPNADMLSKLKLVRISYNS</sequence>
<comment type="caution">
    <text evidence="1">The sequence shown here is derived from an EMBL/GenBank/DDBJ whole genome shotgun (WGS) entry which is preliminary data.</text>
</comment>
<accession>A0ACB9PZW2</accession>
<evidence type="ECO:0000313" key="2">
    <source>
        <dbReference type="Proteomes" id="UP000828941"/>
    </source>
</evidence>
<dbReference type="EMBL" id="CM039427">
    <property type="protein sequence ID" value="KAI4353434.1"/>
    <property type="molecule type" value="Genomic_DNA"/>
</dbReference>
<dbReference type="Proteomes" id="UP000828941">
    <property type="component" value="Chromosome 2"/>
</dbReference>
<name>A0ACB9PZW2_BAUVA</name>
<evidence type="ECO:0000313" key="1">
    <source>
        <dbReference type="EMBL" id="KAI4353434.1"/>
    </source>
</evidence>
<organism evidence="1 2">
    <name type="scientific">Bauhinia variegata</name>
    <name type="common">Purple orchid tree</name>
    <name type="synonym">Phanera variegata</name>
    <dbReference type="NCBI Taxonomy" id="167791"/>
    <lineage>
        <taxon>Eukaryota</taxon>
        <taxon>Viridiplantae</taxon>
        <taxon>Streptophyta</taxon>
        <taxon>Embryophyta</taxon>
        <taxon>Tracheophyta</taxon>
        <taxon>Spermatophyta</taxon>
        <taxon>Magnoliopsida</taxon>
        <taxon>eudicotyledons</taxon>
        <taxon>Gunneridae</taxon>
        <taxon>Pentapetalae</taxon>
        <taxon>rosids</taxon>
        <taxon>fabids</taxon>
        <taxon>Fabales</taxon>
        <taxon>Fabaceae</taxon>
        <taxon>Cercidoideae</taxon>
        <taxon>Cercideae</taxon>
        <taxon>Bauhiniinae</taxon>
        <taxon>Bauhinia</taxon>
    </lineage>
</organism>
<keyword evidence="2" id="KW-1185">Reference proteome</keyword>
<gene>
    <name evidence="1" type="ORF">L6164_002385</name>
</gene>
<reference evidence="1 2" key="1">
    <citation type="journal article" date="2022" name="DNA Res.">
        <title>Chromosomal-level genome assembly of the orchid tree Bauhinia variegata (Leguminosae; Cercidoideae) supports the allotetraploid origin hypothesis of Bauhinia.</title>
        <authorList>
            <person name="Zhong Y."/>
            <person name="Chen Y."/>
            <person name="Zheng D."/>
            <person name="Pang J."/>
            <person name="Liu Y."/>
            <person name="Luo S."/>
            <person name="Meng S."/>
            <person name="Qian L."/>
            <person name="Wei D."/>
            <person name="Dai S."/>
            <person name="Zhou R."/>
        </authorList>
    </citation>
    <scope>NUCLEOTIDE SEQUENCE [LARGE SCALE GENOMIC DNA]</scope>
    <source>
        <strain evidence="1">BV-YZ2020</strain>
    </source>
</reference>
<proteinExistence type="predicted"/>